<proteinExistence type="predicted"/>
<dbReference type="OrthoDB" id="4846903at2"/>
<evidence type="ECO:0000313" key="2">
    <source>
        <dbReference type="Proteomes" id="UP000238007"/>
    </source>
</evidence>
<comment type="caution">
    <text evidence="1">The sequence shown here is derived from an EMBL/GenBank/DDBJ whole genome shotgun (WGS) entry which is preliminary data.</text>
</comment>
<keyword evidence="2" id="KW-1185">Reference proteome</keyword>
<name>A0A2T0VTP6_9RHOB</name>
<gene>
    <name evidence="1" type="ORF">CLV80_11617</name>
</gene>
<evidence type="ECO:0000313" key="1">
    <source>
        <dbReference type="EMBL" id="PRY74635.1"/>
    </source>
</evidence>
<organism evidence="1 2">
    <name type="scientific">Yoonia maritima</name>
    <dbReference type="NCBI Taxonomy" id="1435347"/>
    <lineage>
        <taxon>Bacteria</taxon>
        <taxon>Pseudomonadati</taxon>
        <taxon>Pseudomonadota</taxon>
        <taxon>Alphaproteobacteria</taxon>
        <taxon>Rhodobacterales</taxon>
        <taxon>Paracoccaceae</taxon>
        <taxon>Yoonia</taxon>
    </lineage>
</organism>
<reference evidence="1 2" key="1">
    <citation type="submission" date="2018-03" db="EMBL/GenBank/DDBJ databases">
        <title>Genomic Encyclopedia of Archaeal and Bacterial Type Strains, Phase II (KMG-II): from individual species to whole genera.</title>
        <authorList>
            <person name="Goeker M."/>
        </authorList>
    </citation>
    <scope>NUCLEOTIDE SEQUENCE [LARGE SCALE GENOMIC DNA]</scope>
    <source>
        <strain evidence="1 2">DSM 101533</strain>
    </source>
</reference>
<sequence>MSEYSARLAELAQATAIDPMPDDLANWLTNMENLVGVPFNYLLPDSKMLPPETLRQFHIDPNWVNALVDGAMSIGRHFESQNALGLAQQAEHANLLSARSQTAEMKQMLRQTQLSQIPKRELPARAYAKMQKMCSTQGVATPVALAQTPVMTGFLLRSKVVRGWPSMDVAGYPSGSSPYDNNLNSKVKVVPLDIVRLVQLSDDVLFGIFKGELFELVFHQPAEAIHCGFDQINPTASPPNVIKDLRYPTAGWQQEKSPYNALSQKQMDNAFHDPSERVLNMAAISEWMATTLKKDGTAPGYYQAAGAGNTPPPEPYIDHLVSSDFGMEMVQGVGLVSFINKQAPAAKS</sequence>
<accession>A0A2T0VTP6</accession>
<dbReference type="RefSeq" id="WP_106359200.1">
    <property type="nucleotide sequence ID" value="NZ_PVTP01000016.1"/>
</dbReference>
<dbReference type="EMBL" id="PVTP01000016">
    <property type="protein sequence ID" value="PRY74635.1"/>
    <property type="molecule type" value="Genomic_DNA"/>
</dbReference>
<dbReference type="AlphaFoldDB" id="A0A2T0VTP6"/>
<protein>
    <submittedName>
        <fullName evidence="1">Uncharacterized protein</fullName>
    </submittedName>
</protein>
<dbReference type="Proteomes" id="UP000238007">
    <property type="component" value="Unassembled WGS sequence"/>
</dbReference>